<dbReference type="EMBL" id="BKCJ011238609">
    <property type="protein sequence ID" value="GFD08461.1"/>
    <property type="molecule type" value="Genomic_DNA"/>
</dbReference>
<name>A0A699TGN5_TANCI</name>
<gene>
    <name evidence="1" type="ORF">Tci_880430</name>
</gene>
<evidence type="ECO:0000313" key="1">
    <source>
        <dbReference type="EMBL" id="GFD08461.1"/>
    </source>
</evidence>
<accession>A0A699TGN5</accession>
<sequence>EEIKGLKKKSRWRAKIRARGACIGAYNLLLAPINSPFPSLIEDI</sequence>
<organism evidence="1">
    <name type="scientific">Tanacetum cinerariifolium</name>
    <name type="common">Dalmatian daisy</name>
    <name type="synonym">Chrysanthemum cinerariifolium</name>
    <dbReference type="NCBI Taxonomy" id="118510"/>
    <lineage>
        <taxon>Eukaryota</taxon>
        <taxon>Viridiplantae</taxon>
        <taxon>Streptophyta</taxon>
        <taxon>Embryophyta</taxon>
        <taxon>Tracheophyta</taxon>
        <taxon>Spermatophyta</taxon>
        <taxon>Magnoliopsida</taxon>
        <taxon>eudicotyledons</taxon>
        <taxon>Gunneridae</taxon>
        <taxon>Pentapetalae</taxon>
        <taxon>asterids</taxon>
        <taxon>campanulids</taxon>
        <taxon>Asterales</taxon>
        <taxon>Asteraceae</taxon>
        <taxon>Asteroideae</taxon>
        <taxon>Anthemideae</taxon>
        <taxon>Anthemidinae</taxon>
        <taxon>Tanacetum</taxon>
    </lineage>
</organism>
<dbReference type="AlphaFoldDB" id="A0A699TGN5"/>
<reference evidence="1" key="1">
    <citation type="journal article" date="2019" name="Sci. Rep.">
        <title>Draft genome of Tanacetum cinerariifolium, the natural source of mosquito coil.</title>
        <authorList>
            <person name="Yamashiro T."/>
            <person name="Shiraishi A."/>
            <person name="Satake H."/>
            <person name="Nakayama K."/>
        </authorList>
    </citation>
    <scope>NUCLEOTIDE SEQUENCE</scope>
</reference>
<proteinExistence type="predicted"/>
<feature type="non-terminal residue" evidence="1">
    <location>
        <position position="1"/>
    </location>
</feature>
<comment type="caution">
    <text evidence="1">The sequence shown here is derived from an EMBL/GenBank/DDBJ whole genome shotgun (WGS) entry which is preliminary data.</text>
</comment>
<protein>
    <submittedName>
        <fullName evidence="1">Uncharacterized protein</fullName>
    </submittedName>
</protein>